<proteinExistence type="predicted"/>
<sequence length="75" mass="7943">MRRKKTKSHTVASVTLTQLHPIEASIHGAGASGHLSKHCERGPGPVRLFEAATGPVASVRASMVEEVFGTMCTQC</sequence>
<protein>
    <submittedName>
        <fullName evidence="2">Uncharacterized protein</fullName>
    </submittedName>
</protein>
<reference evidence="1" key="1">
    <citation type="journal article" date="2013" name="Genetics">
        <title>The draft genome and transcriptome of Panagrellus redivivus are shaped by the harsh demands of a free-living lifestyle.</title>
        <authorList>
            <person name="Srinivasan J."/>
            <person name="Dillman A.R."/>
            <person name="Macchietto M.G."/>
            <person name="Heikkinen L."/>
            <person name="Lakso M."/>
            <person name="Fracchia K.M."/>
            <person name="Antoshechkin I."/>
            <person name="Mortazavi A."/>
            <person name="Wong G."/>
            <person name="Sternberg P.W."/>
        </authorList>
    </citation>
    <scope>NUCLEOTIDE SEQUENCE [LARGE SCALE GENOMIC DNA]</scope>
    <source>
        <strain evidence="1">MT8872</strain>
    </source>
</reference>
<reference evidence="2" key="2">
    <citation type="submission" date="2020-10" db="UniProtKB">
        <authorList>
            <consortium name="WormBaseParasite"/>
        </authorList>
    </citation>
    <scope>IDENTIFICATION</scope>
</reference>
<evidence type="ECO:0000313" key="2">
    <source>
        <dbReference type="WBParaSite" id="Pan_g18688.t1"/>
    </source>
</evidence>
<accession>A0A7E4ZUR1</accession>
<organism evidence="1 2">
    <name type="scientific">Panagrellus redivivus</name>
    <name type="common">Microworm</name>
    <dbReference type="NCBI Taxonomy" id="6233"/>
    <lineage>
        <taxon>Eukaryota</taxon>
        <taxon>Metazoa</taxon>
        <taxon>Ecdysozoa</taxon>
        <taxon>Nematoda</taxon>
        <taxon>Chromadorea</taxon>
        <taxon>Rhabditida</taxon>
        <taxon>Tylenchina</taxon>
        <taxon>Panagrolaimomorpha</taxon>
        <taxon>Panagrolaimoidea</taxon>
        <taxon>Panagrolaimidae</taxon>
        <taxon>Panagrellus</taxon>
    </lineage>
</organism>
<dbReference type="AlphaFoldDB" id="A0A7E4ZUR1"/>
<dbReference type="Proteomes" id="UP000492821">
    <property type="component" value="Unassembled WGS sequence"/>
</dbReference>
<name>A0A7E4ZUR1_PANRE</name>
<keyword evidence="1" id="KW-1185">Reference proteome</keyword>
<evidence type="ECO:0000313" key="1">
    <source>
        <dbReference type="Proteomes" id="UP000492821"/>
    </source>
</evidence>
<dbReference type="WBParaSite" id="Pan_g18688.t1">
    <property type="protein sequence ID" value="Pan_g18688.t1"/>
    <property type="gene ID" value="Pan_g18688"/>
</dbReference>